<gene>
    <name evidence="1" type="ORF">LCGC14_1764690</name>
</gene>
<comment type="caution">
    <text evidence="1">The sequence shown here is derived from an EMBL/GenBank/DDBJ whole genome shotgun (WGS) entry which is preliminary data.</text>
</comment>
<proteinExistence type="predicted"/>
<protein>
    <submittedName>
        <fullName evidence="1">Uncharacterized protein</fullName>
    </submittedName>
</protein>
<sequence length="287" mass="29552">GGDVTAAEGSAALAIGTDKVLTAMILDANVTKAKMEGMAAESLLMNDTASPATPLNKKISTVGIHTPVSGDFVLVETAVGALAHANVSAFLSSPAFNDLTDVDVASPADKAGVRWNSGAVEWQDSNNIAMTDVLRNWTANQVFFDNVKMLFGTGSDAAIYWDAVDLILDPTLVSAGVVRIGTADNDKLSFGAAKDVEAYFDGTNLIFSLPITLGDGVQIGTSVLNKFAVMGATPDNVYTASGDVTGFIQGSGASARLTSVWAGPLGSSAYTVGDLVGCMKRFGFLAP</sequence>
<organism evidence="1">
    <name type="scientific">marine sediment metagenome</name>
    <dbReference type="NCBI Taxonomy" id="412755"/>
    <lineage>
        <taxon>unclassified sequences</taxon>
        <taxon>metagenomes</taxon>
        <taxon>ecological metagenomes</taxon>
    </lineage>
</organism>
<name>A0A0F9JEZ3_9ZZZZ</name>
<feature type="non-terminal residue" evidence="1">
    <location>
        <position position="1"/>
    </location>
</feature>
<accession>A0A0F9JEZ3</accession>
<dbReference type="EMBL" id="LAZR01016464">
    <property type="protein sequence ID" value="KKM04386.1"/>
    <property type="molecule type" value="Genomic_DNA"/>
</dbReference>
<reference evidence="1" key="1">
    <citation type="journal article" date="2015" name="Nature">
        <title>Complex archaea that bridge the gap between prokaryotes and eukaryotes.</title>
        <authorList>
            <person name="Spang A."/>
            <person name="Saw J.H."/>
            <person name="Jorgensen S.L."/>
            <person name="Zaremba-Niedzwiedzka K."/>
            <person name="Martijn J."/>
            <person name="Lind A.E."/>
            <person name="van Eijk R."/>
            <person name="Schleper C."/>
            <person name="Guy L."/>
            <person name="Ettema T.J."/>
        </authorList>
    </citation>
    <scope>NUCLEOTIDE SEQUENCE</scope>
</reference>
<evidence type="ECO:0000313" key="1">
    <source>
        <dbReference type="EMBL" id="KKM04386.1"/>
    </source>
</evidence>
<dbReference type="AlphaFoldDB" id="A0A0F9JEZ3"/>